<dbReference type="Proteomes" id="UP001162741">
    <property type="component" value="Chromosome"/>
</dbReference>
<name>A0ABY6J091_9BACT</name>
<sequence length="111" mass="12532">MKKAILLPLLVLCCSFSMAVKAASIALYGGTPPPNTTVTIDAYNNVTITGPWNAYIQRIDFYRNSAPTYYPVAIPGYTQYTFNSDNAYMISVGWSYSEYPYNFSAHYYITY</sequence>
<keyword evidence="3" id="KW-1185">Reference proteome</keyword>
<gene>
    <name evidence="2" type="ORF">MKQ68_16755</name>
</gene>
<evidence type="ECO:0000313" key="3">
    <source>
        <dbReference type="Proteomes" id="UP001162741"/>
    </source>
</evidence>
<evidence type="ECO:0000313" key="2">
    <source>
        <dbReference type="EMBL" id="UYQ91739.1"/>
    </source>
</evidence>
<keyword evidence="1" id="KW-0732">Signal</keyword>
<evidence type="ECO:0000256" key="1">
    <source>
        <dbReference type="SAM" id="SignalP"/>
    </source>
</evidence>
<dbReference type="EMBL" id="CP107006">
    <property type="protein sequence ID" value="UYQ91739.1"/>
    <property type="molecule type" value="Genomic_DNA"/>
</dbReference>
<feature type="signal peptide" evidence="1">
    <location>
        <begin position="1"/>
        <end position="22"/>
    </location>
</feature>
<protein>
    <submittedName>
        <fullName evidence="2">Uncharacterized protein</fullName>
    </submittedName>
</protein>
<reference evidence="2" key="1">
    <citation type="submission" date="2022-10" db="EMBL/GenBank/DDBJ databases">
        <title>Chitinophaga sp. nov., isolated from soil.</title>
        <authorList>
            <person name="Jeon C.O."/>
        </authorList>
    </citation>
    <scope>NUCLEOTIDE SEQUENCE</scope>
    <source>
        <strain evidence="2">R8</strain>
    </source>
</reference>
<organism evidence="2 3">
    <name type="scientific">Chitinophaga horti</name>
    <dbReference type="NCBI Taxonomy" id="2920382"/>
    <lineage>
        <taxon>Bacteria</taxon>
        <taxon>Pseudomonadati</taxon>
        <taxon>Bacteroidota</taxon>
        <taxon>Chitinophagia</taxon>
        <taxon>Chitinophagales</taxon>
        <taxon>Chitinophagaceae</taxon>
        <taxon>Chitinophaga</taxon>
    </lineage>
</organism>
<proteinExistence type="predicted"/>
<accession>A0ABY6J091</accession>
<dbReference type="RefSeq" id="WP_264280116.1">
    <property type="nucleotide sequence ID" value="NZ_CP107006.1"/>
</dbReference>
<feature type="chain" id="PRO_5046526076" evidence="1">
    <location>
        <begin position="23"/>
        <end position="111"/>
    </location>
</feature>